<proteinExistence type="predicted"/>
<sequence>MEKVKEDMVLAGSMRHHGLENWKMMAVKFSNFIPDQHRYITEEEEDDVSAFIC</sequence>
<reference evidence="1 2" key="1">
    <citation type="submission" date="2020-09" db="EMBL/GenBank/DDBJ databases">
        <title>De no assembly of potato wild relative species, Solanum commersonii.</title>
        <authorList>
            <person name="Cho K."/>
        </authorList>
    </citation>
    <scope>NUCLEOTIDE SEQUENCE [LARGE SCALE GENOMIC DNA]</scope>
    <source>
        <strain evidence="1">LZ3.2</strain>
        <tissue evidence="1">Leaf</tissue>
    </source>
</reference>
<dbReference type="EMBL" id="JACXVP010000001">
    <property type="protein sequence ID" value="KAG5629176.1"/>
    <property type="molecule type" value="Genomic_DNA"/>
</dbReference>
<evidence type="ECO:0000313" key="1">
    <source>
        <dbReference type="EMBL" id="KAG5629176.1"/>
    </source>
</evidence>
<dbReference type="OrthoDB" id="1742084at2759"/>
<accession>A0A9J6AXG7</accession>
<keyword evidence="2" id="KW-1185">Reference proteome</keyword>
<evidence type="ECO:0000313" key="2">
    <source>
        <dbReference type="Proteomes" id="UP000824120"/>
    </source>
</evidence>
<dbReference type="AlphaFoldDB" id="A0A9J6AXG7"/>
<dbReference type="Proteomes" id="UP000824120">
    <property type="component" value="Chromosome 1"/>
</dbReference>
<comment type="caution">
    <text evidence="1">The sequence shown here is derived from an EMBL/GenBank/DDBJ whole genome shotgun (WGS) entry which is preliminary data.</text>
</comment>
<organism evidence="1 2">
    <name type="scientific">Solanum commersonii</name>
    <name type="common">Commerson's wild potato</name>
    <name type="synonym">Commerson's nightshade</name>
    <dbReference type="NCBI Taxonomy" id="4109"/>
    <lineage>
        <taxon>Eukaryota</taxon>
        <taxon>Viridiplantae</taxon>
        <taxon>Streptophyta</taxon>
        <taxon>Embryophyta</taxon>
        <taxon>Tracheophyta</taxon>
        <taxon>Spermatophyta</taxon>
        <taxon>Magnoliopsida</taxon>
        <taxon>eudicotyledons</taxon>
        <taxon>Gunneridae</taxon>
        <taxon>Pentapetalae</taxon>
        <taxon>asterids</taxon>
        <taxon>lamiids</taxon>
        <taxon>Solanales</taxon>
        <taxon>Solanaceae</taxon>
        <taxon>Solanoideae</taxon>
        <taxon>Solaneae</taxon>
        <taxon>Solanum</taxon>
    </lineage>
</organism>
<protein>
    <submittedName>
        <fullName evidence="1">Uncharacterized protein</fullName>
    </submittedName>
</protein>
<gene>
    <name evidence="1" type="ORF">H5410_000893</name>
</gene>
<name>A0A9J6AXG7_SOLCO</name>